<accession>A0A1L3MTZ4</accession>
<keyword evidence="1" id="KW-0472">Membrane</keyword>
<name>A0A1L3MTZ4_9BACI</name>
<dbReference type="Proteomes" id="UP000181936">
    <property type="component" value="Chromosome"/>
</dbReference>
<evidence type="ECO:0000313" key="2">
    <source>
        <dbReference type="EMBL" id="APH05818.1"/>
    </source>
</evidence>
<proteinExistence type="predicted"/>
<gene>
    <name evidence="2" type="ORF">A9C19_14350</name>
</gene>
<keyword evidence="1" id="KW-0812">Transmembrane</keyword>
<dbReference type="EMBL" id="CP016020">
    <property type="protein sequence ID" value="APH05818.1"/>
    <property type="molecule type" value="Genomic_DNA"/>
</dbReference>
<dbReference type="AlphaFoldDB" id="A0A1L3MTZ4"/>
<evidence type="ECO:0000256" key="1">
    <source>
        <dbReference type="SAM" id="Phobius"/>
    </source>
</evidence>
<dbReference type="KEGG" id="bwh:A9C19_14350"/>
<reference evidence="2 3" key="1">
    <citation type="journal article" date="2016" name="Sci. Rep.">
        <title>Complete genome sequence and transcriptomic analysis of a novel marine strain Bacillus weihaiensis reveals the mechanism of brown algae degradation.</title>
        <authorList>
            <person name="Zhu Y."/>
            <person name="Chen P."/>
            <person name="Bao Y."/>
            <person name="Men Y."/>
            <person name="Zeng Y."/>
            <person name="Yang J."/>
            <person name="Sun J."/>
            <person name="Sun Y."/>
        </authorList>
    </citation>
    <scope>NUCLEOTIDE SEQUENCE [LARGE SCALE GENOMIC DNA]</scope>
    <source>
        <strain evidence="2 3">Alg07</strain>
    </source>
</reference>
<evidence type="ECO:0000313" key="3">
    <source>
        <dbReference type="Proteomes" id="UP000181936"/>
    </source>
</evidence>
<keyword evidence="3" id="KW-1185">Reference proteome</keyword>
<organism evidence="2 3">
    <name type="scientific">Bacillus weihaiensis</name>
    <dbReference type="NCBI Taxonomy" id="1547283"/>
    <lineage>
        <taxon>Bacteria</taxon>
        <taxon>Bacillati</taxon>
        <taxon>Bacillota</taxon>
        <taxon>Bacilli</taxon>
        <taxon>Bacillales</taxon>
        <taxon>Bacillaceae</taxon>
        <taxon>Bacillus</taxon>
    </lineage>
</organism>
<keyword evidence="1" id="KW-1133">Transmembrane helix</keyword>
<feature type="transmembrane region" description="Helical" evidence="1">
    <location>
        <begin position="40"/>
        <end position="59"/>
    </location>
</feature>
<feature type="transmembrane region" description="Helical" evidence="1">
    <location>
        <begin position="17"/>
        <end position="34"/>
    </location>
</feature>
<protein>
    <submittedName>
        <fullName evidence="2">Uncharacterized protein</fullName>
    </submittedName>
</protein>
<sequence>MLSNANSSKVEKWRMKYSALITMLVCLYSVLISWGDNWVLTSILGLGVIVCGTIGISDWKKFFKG</sequence>